<evidence type="ECO:0000313" key="2">
    <source>
        <dbReference type="EMBL" id="CAG8461666.1"/>
    </source>
</evidence>
<dbReference type="EMBL" id="CAJVPK010000154">
    <property type="protein sequence ID" value="CAG8461666.1"/>
    <property type="molecule type" value="Genomic_DNA"/>
</dbReference>
<dbReference type="InterPro" id="IPR013320">
    <property type="entry name" value="ConA-like_dom_sf"/>
</dbReference>
<evidence type="ECO:0000259" key="1">
    <source>
        <dbReference type="PROSITE" id="PS50188"/>
    </source>
</evidence>
<keyword evidence="3" id="KW-1185">Reference proteome</keyword>
<name>A0A9N8YX75_9GLOM</name>
<evidence type="ECO:0000313" key="3">
    <source>
        <dbReference type="Proteomes" id="UP000789706"/>
    </source>
</evidence>
<reference evidence="2" key="1">
    <citation type="submission" date="2021-06" db="EMBL/GenBank/DDBJ databases">
        <authorList>
            <person name="Kallberg Y."/>
            <person name="Tangrot J."/>
            <person name="Rosling A."/>
        </authorList>
    </citation>
    <scope>NUCLEOTIDE SEQUENCE</scope>
    <source>
        <strain evidence="2">AZ414A</strain>
    </source>
</reference>
<dbReference type="OrthoDB" id="25503at2759"/>
<proteinExistence type="predicted"/>
<sequence length="216" mass="23943">MASKVLPNFIPSYLNNTPIGEYNKAYLNKTPIGEYNKKNELQPICVPTVLNKDDAEIWLDVCSNGLKVVYNGPGRLNVHAAAIRANYPMPIEAGLYYFEVDIIDKGEFGYIGVGFGEPNVSINRLPDDGMKFSSSGVGVSYGPLFTTGDTIGVGINFFNRTAFYTKNGIHIGTAFENVEGNLYPMIGLRSRGEIVEANFGRRPFKFDIDYYAQFYG</sequence>
<feature type="domain" description="B30.2/SPRY" evidence="1">
    <location>
        <begin position="1"/>
        <end position="204"/>
    </location>
</feature>
<dbReference type="Pfam" id="PF00622">
    <property type="entry name" value="SPRY"/>
    <property type="match status" value="1"/>
</dbReference>
<dbReference type="InterPro" id="IPR043136">
    <property type="entry name" value="B30.2/SPRY_sf"/>
</dbReference>
<dbReference type="Gene3D" id="2.60.120.920">
    <property type="match status" value="1"/>
</dbReference>
<dbReference type="AlphaFoldDB" id="A0A9N8YX75"/>
<dbReference type="InterPro" id="IPR050618">
    <property type="entry name" value="Ubq-SigPath_Reg"/>
</dbReference>
<dbReference type="SUPFAM" id="SSF49899">
    <property type="entry name" value="Concanavalin A-like lectins/glucanases"/>
    <property type="match status" value="1"/>
</dbReference>
<dbReference type="SMART" id="SM00449">
    <property type="entry name" value="SPRY"/>
    <property type="match status" value="1"/>
</dbReference>
<comment type="caution">
    <text evidence="2">The sequence shown here is derived from an EMBL/GenBank/DDBJ whole genome shotgun (WGS) entry which is preliminary data.</text>
</comment>
<protein>
    <submittedName>
        <fullName evidence="2">10262_t:CDS:1</fullName>
    </submittedName>
</protein>
<dbReference type="InterPro" id="IPR003877">
    <property type="entry name" value="SPRY_dom"/>
</dbReference>
<accession>A0A9N8YX75</accession>
<dbReference type="InterPro" id="IPR001870">
    <property type="entry name" value="B30.2/SPRY"/>
</dbReference>
<dbReference type="PANTHER" id="PTHR12864">
    <property type="entry name" value="RAN BINDING PROTEIN 9-RELATED"/>
    <property type="match status" value="1"/>
</dbReference>
<dbReference type="Proteomes" id="UP000789706">
    <property type="component" value="Unassembled WGS sequence"/>
</dbReference>
<gene>
    <name evidence="2" type="ORF">DEBURN_LOCUS2713</name>
</gene>
<organism evidence="2 3">
    <name type="scientific">Diversispora eburnea</name>
    <dbReference type="NCBI Taxonomy" id="1213867"/>
    <lineage>
        <taxon>Eukaryota</taxon>
        <taxon>Fungi</taxon>
        <taxon>Fungi incertae sedis</taxon>
        <taxon>Mucoromycota</taxon>
        <taxon>Glomeromycotina</taxon>
        <taxon>Glomeromycetes</taxon>
        <taxon>Diversisporales</taxon>
        <taxon>Diversisporaceae</taxon>
        <taxon>Diversispora</taxon>
    </lineage>
</organism>
<dbReference type="PROSITE" id="PS50188">
    <property type="entry name" value="B302_SPRY"/>
    <property type="match status" value="1"/>
</dbReference>